<proteinExistence type="predicted"/>
<organism evidence="1 2">
    <name type="scientific">Rhinocladiella mackenziei CBS 650.93</name>
    <dbReference type="NCBI Taxonomy" id="1442369"/>
    <lineage>
        <taxon>Eukaryota</taxon>
        <taxon>Fungi</taxon>
        <taxon>Dikarya</taxon>
        <taxon>Ascomycota</taxon>
        <taxon>Pezizomycotina</taxon>
        <taxon>Eurotiomycetes</taxon>
        <taxon>Chaetothyriomycetidae</taxon>
        <taxon>Chaetothyriales</taxon>
        <taxon>Herpotrichiellaceae</taxon>
        <taxon>Rhinocladiella</taxon>
    </lineage>
</organism>
<dbReference type="OrthoDB" id="6329284at2759"/>
<dbReference type="Gene3D" id="3.90.1590.10">
    <property type="entry name" value="glutathione-dependent formaldehyde- activating enzyme (gfa)"/>
    <property type="match status" value="1"/>
</dbReference>
<dbReference type="EMBL" id="KN847476">
    <property type="protein sequence ID" value="KIX08372.1"/>
    <property type="molecule type" value="Genomic_DNA"/>
</dbReference>
<dbReference type="Proteomes" id="UP000053617">
    <property type="component" value="Unassembled WGS sequence"/>
</dbReference>
<keyword evidence="2" id="KW-1185">Reference proteome</keyword>
<evidence type="ECO:0000313" key="2">
    <source>
        <dbReference type="Proteomes" id="UP000053617"/>
    </source>
</evidence>
<gene>
    <name evidence="1" type="ORF">Z518_03028</name>
</gene>
<dbReference type="HOGENOM" id="CLU_088625_0_0_1"/>
<dbReference type="GeneID" id="25291099"/>
<protein>
    <submittedName>
        <fullName evidence="1">Rhinocladiella mackenziei CBS 650.93 unplaced genomic scaffold supercont1.2, whole genome shotgun sequence</fullName>
    </submittedName>
</protein>
<reference evidence="1 2" key="1">
    <citation type="submission" date="2015-01" db="EMBL/GenBank/DDBJ databases">
        <title>The Genome Sequence of Rhinocladiella mackenzie CBS 650.93.</title>
        <authorList>
            <consortium name="The Broad Institute Genomics Platform"/>
            <person name="Cuomo C."/>
            <person name="de Hoog S."/>
            <person name="Gorbushina A."/>
            <person name="Stielow B."/>
            <person name="Teixiera M."/>
            <person name="Abouelleil A."/>
            <person name="Chapman S.B."/>
            <person name="Priest M."/>
            <person name="Young S.K."/>
            <person name="Wortman J."/>
            <person name="Nusbaum C."/>
            <person name="Birren B."/>
        </authorList>
    </citation>
    <scope>NUCLEOTIDE SEQUENCE [LARGE SCALE GENOMIC DNA]</scope>
    <source>
        <strain evidence="1 2">CBS 650.93</strain>
    </source>
</reference>
<name>A0A0D2G1G3_9EURO</name>
<dbReference type="PANTHER" id="PTHR33337">
    <property type="entry name" value="GFA DOMAIN-CONTAINING PROTEIN"/>
    <property type="match status" value="1"/>
</dbReference>
<dbReference type="PANTHER" id="PTHR33337:SF40">
    <property type="entry name" value="CENP-V_GFA DOMAIN-CONTAINING PROTEIN-RELATED"/>
    <property type="match status" value="1"/>
</dbReference>
<dbReference type="RefSeq" id="XP_013275508.1">
    <property type="nucleotide sequence ID" value="XM_013420054.1"/>
</dbReference>
<sequence length="221" mass="24774">MAYLPKEALILTGGCYCQAIRYTINVPAWDHRPPIPDALETPISATERIQTRMPLVDIDHCNTCRQVSGAVVQCWFISPVGWVEWDLLPKEGTTSHMTGDKRADQTIHLSTIEAVGPLREDGTSPSTYVARFCCTDRATRTFCSRCGTNLTYLSHKRMNTPMAFVDVTVGSLDRESLKLAKADRHGWWDFGMDWVKSLLRNGDGGFMIRHHTGDVTKAVED</sequence>
<dbReference type="InterPro" id="IPR011057">
    <property type="entry name" value="Mss4-like_sf"/>
</dbReference>
<accession>A0A0D2G1G3</accession>
<dbReference type="STRING" id="1442369.A0A0D2G1G3"/>
<dbReference type="VEuPathDB" id="FungiDB:Z518_03028"/>
<dbReference type="AlphaFoldDB" id="A0A0D2G1G3"/>
<dbReference type="SUPFAM" id="SSF51316">
    <property type="entry name" value="Mss4-like"/>
    <property type="match status" value="2"/>
</dbReference>
<evidence type="ECO:0000313" key="1">
    <source>
        <dbReference type="EMBL" id="KIX08372.1"/>
    </source>
</evidence>